<dbReference type="InterPro" id="IPR016166">
    <property type="entry name" value="FAD-bd_PCMH"/>
</dbReference>
<keyword evidence="3" id="KW-0285">Flavoprotein</keyword>
<comment type="cofactor">
    <cofactor evidence="1">
        <name>FAD</name>
        <dbReference type="ChEBI" id="CHEBI:57692"/>
    </cofactor>
</comment>
<name>W2S5B7_CYPE1</name>
<dbReference type="Gene3D" id="3.30.465.10">
    <property type="match status" value="1"/>
</dbReference>
<dbReference type="Proteomes" id="UP000030752">
    <property type="component" value="Unassembled WGS sequence"/>
</dbReference>
<proteinExistence type="inferred from homology"/>
<dbReference type="PANTHER" id="PTHR11748">
    <property type="entry name" value="D-LACTATE DEHYDROGENASE"/>
    <property type="match status" value="1"/>
</dbReference>
<dbReference type="RefSeq" id="XP_008714885.1">
    <property type="nucleotide sequence ID" value="XM_008716663.1"/>
</dbReference>
<dbReference type="InterPro" id="IPR016171">
    <property type="entry name" value="Vanillyl_alc_oxidase_C-sub2"/>
</dbReference>
<dbReference type="Pfam" id="PF01565">
    <property type="entry name" value="FAD_binding_4"/>
    <property type="match status" value="1"/>
</dbReference>
<evidence type="ECO:0000259" key="9">
    <source>
        <dbReference type="PROSITE" id="PS51387"/>
    </source>
</evidence>
<accession>W2S5B7</accession>
<dbReference type="InterPro" id="IPR036318">
    <property type="entry name" value="FAD-bd_PCMH-like_sf"/>
</dbReference>
<dbReference type="PROSITE" id="PS51387">
    <property type="entry name" value="FAD_PCMH"/>
    <property type="match status" value="1"/>
</dbReference>
<evidence type="ECO:0000256" key="7">
    <source>
        <dbReference type="ARBA" id="ARBA00051436"/>
    </source>
</evidence>
<dbReference type="GO" id="GO:0071949">
    <property type="term" value="F:FAD binding"/>
    <property type="evidence" value="ECO:0007669"/>
    <property type="project" value="InterPro"/>
</dbReference>
<dbReference type="FunFam" id="3.30.465.10:FF:000014">
    <property type="entry name" value="D-lactate dehydrogenase (Cytochrome), putative"/>
    <property type="match status" value="1"/>
</dbReference>
<evidence type="ECO:0000313" key="11">
    <source>
        <dbReference type="Proteomes" id="UP000030752"/>
    </source>
</evidence>
<sequence>MVKLIISTLIGALGGFQLRGAVSRWAKQSFKRFPGSGGSAHGTRTRSGLWVAAAATGGATATALALSERPNPFDYLSSNIGGAHTSSTCSLKSMRSAVYDLSRSNLEAAKDDFVKILGADSVDLDLGARIAHSSTEWSAAPRGELDRYAMIVTPRTTEEVSAVAKICHRRSIPMTAFSGGTSLEGTLAAIHGGVCIDFKLMNSIVAVRKDDLDATVQPGVSYGELNQVIAEQGLYFPPDPGPGAQIGGMIAQGCSGTNAFRYGTMKDWVLGLTVVLADGTVVKTRARPRKSSSGYDLTRIIVGSEGTLGFVTEANLKLTSKPENERVAVAAFPTTQQAVETAVKVVQSDMPVAAMELLCDVAMKAVNMGGYCDKEYAEVPTLFFKFSGKDEAAVQRQIEIVQQFAKNSKCKNFEFSTSDAEKESIWAARKSVLWSMMSLKKDPSDSFLSADTAVPISKMGEAVDAAKRKIAESGLIGNCLGHVGDGNFHTSVFYSADEKQKAREVITWIQRLAIEMGGTITGEHGVGLEYRDMVVEELGDGGVDMMRQIKLALDPLCLLNPDKLLRLNTKANPEV</sequence>
<feature type="signal peptide" evidence="8">
    <location>
        <begin position="1"/>
        <end position="15"/>
    </location>
</feature>
<dbReference type="PANTHER" id="PTHR11748:SF116">
    <property type="entry name" value="D-LACTATE DEHYDROGENASE (CYTOCHROME) (AFU_ORTHOLOGUE AFUA_7G02560)"/>
    <property type="match status" value="1"/>
</dbReference>
<evidence type="ECO:0000256" key="1">
    <source>
        <dbReference type="ARBA" id="ARBA00001974"/>
    </source>
</evidence>
<dbReference type="GO" id="GO:1903457">
    <property type="term" value="P:lactate catabolic process"/>
    <property type="evidence" value="ECO:0007669"/>
    <property type="project" value="TreeGrafter"/>
</dbReference>
<dbReference type="InterPro" id="IPR004113">
    <property type="entry name" value="FAD-bd_oxidored_4_C"/>
</dbReference>
<dbReference type="Gene3D" id="1.10.45.10">
    <property type="entry name" value="Vanillyl-alcohol Oxidase, Chain A, domain 4"/>
    <property type="match status" value="1"/>
</dbReference>
<evidence type="ECO:0000256" key="4">
    <source>
        <dbReference type="ARBA" id="ARBA00022827"/>
    </source>
</evidence>
<keyword evidence="11" id="KW-1185">Reference proteome</keyword>
<dbReference type="FunFam" id="1.10.45.10:FF:000001">
    <property type="entry name" value="D-lactate dehydrogenase mitochondrial"/>
    <property type="match status" value="1"/>
</dbReference>
<feature type="chain" id="PRO_5012949278" description="D-lactate dehydrogenase (cytochrome)" evidence="8">
    <location>
        <begin position="16"/>
        <end position="575"/>
    </location>
</feature>
<feature type="domain" description="FAD-binding PCMH-type" evidence="9">
    <location>
        <begin position="141"/>
        <end position="321"/>
    </location>
</feature>
<dbReference type="GO" id="GO:0005739">
    <property type="term" value="C:mitochondrion"/>
    <property type="evidence" value="ECO:0007669"/>
    <property type="project" value="TreeGrafter"/>
</dbReference>
<dbReference type="InParanoid" id="W2S5B7"/>
<dbReference type="eggNOG" id="KOG1231">
    <property type="taxonomic scope" value="Eukaryota"/>
</dbReference>
<comment type="catalytic activity">
    <reaction evidence="7">
        <text>(R)-lactate + 2 Fe(III)-[cytochrome c] = 2 Fe(II)-[cytochrome c] + pyruvate + 2 H(+)</text>
        <dbReference type="Rhea" id="RHEA:13521"/>
        <dbReference type="Rhea" id="RHEA-COMP:10350"/>
        <dbReference type="Rhea" id="RHEA-COMP:14399"/>
        <dbReference type="ChEBI" id="CHEBI:15361"/>
        <dbReference type="ChEBI" id="CHEBI:15378"/>
        <dbReference type="ChEBI" id="CHEBI:16004"/>
        <dbReference type="ChEBI" id="CHEBI:29033"/>
        <dbReference type="ChEBI" id="CHEBI:29034"/>
        <dbReference type="EC" id="1.1.2.4"/>
    </reaction>
</comment>
<evidence type="ECO:0000313" key="10">
    <source>
        <dbReference type="EMBL" id="ETN43149.1"/>
    </source>
</evidence>
<comment type="similarity">
    <text evidence="2">Belongs to the FAD-binding oxidoreductase/transferase type 4 family.</text>
</comment>
<evidence type="ECO:0000256" key="6">
    <source>
        <dbReference type="ARBA" id="ARBA00038897"/>
    </source>
</evidence>
<dbReference type="InterPro" id="IPR016169">
    <property type="entry name" value="FAD-bd_PCMH_sub2"/>
</dbReference>
<dbReference type="InterPro" id="IPR016164">
    <property type="entry name" value="FAD-linked_Oxase-like_C"/>
</dbReference>
<dbReference type="SUPFAM" id="SSF56176">
    <property type="entry name" value="FAD-binding/transporter-associated domain-like"/>
    <property type="match status" value="1"/>
</dbReference>
<keyword evidence="8" id="KW-0732">Signal</keyword>
<dbReference type="GO" id="GO:0008720">
    <property type="term" value="F:D-lactate dehydrogenase (NAD+) activity"/>
    <property type="evidence" value="ECO:0007669"/>
    <property type="project" value="TreeGrafter"/>
</dbReference>
<dbReference type="InterPro" id="IPR006094">
    <property type="entry name" value="Oxid_FAD_bind_N"/>
</dbReference>
<dbReference type="Pfam" id="PF02913">
    <property type="entry name" value="FAD-oxidase_C"/>
    <property type="match status" value="1"/>
</dbReference>
<evidence type="ECO:0000256" key="3">
    <source>
        <dbReference type="ARBA" id="ARBA00022630"/>
    </source>
</evidence>
<evidence type="ECO:0000256" key="2">
    <source>
        <dbReference type="ARBA" id="ARBA00008000"/>
    </source>
</evidence>
<keyword evidence="4" id="KW-0274">FAD</keyword>
<reference evidence="10 11" key="1">
    <citation type="submission" date="2013-03" db="EMBL/GenBank/DDBJ databases">
        <title>The Genome Sequence of Phialophora europaea CBS 101466.</title>
        <authorList>
            <consortium name="The Broad Institute Genomics Platform"/>
            <person name="Cuomo C."/>
            <person name="de Hoog S."/>
            <person name="Gorbushina A."/>
            <person name="Walker B."/>
            <person name="Young S.K."/>
            <person name="Zeng Q."/>
            <person name="Gargeya S."/>
            <person name="Fitzgerald M."/>
            <person name="Haas B."/>
            <person name="Abouelleil A."/>
            <person name="Allen A.W."/>
            <person name="Alvarado L."/>
            <person name="Arachchi H.M."/>
            <person name="Berlin A.M."/>
            <person name="Chapman S.B."/>
            <person name="Gainer-Dewar J."/>
            <person name="Goldberg J."/>
            <person name="Griggs A."/>
            <person name="Gujja S."/>
            <person name="Hansen M."/>
            <person name="Howarth C."/>
            <person name="Imamovic A."/>
            <person name="Ireland A."/>
            <person name="Larimer J."/>
            <person name="McCowan C."/>
            <person name="Murphy C."/>
            <person name="Pearson M."/>
            <person name="Poon T.W."/>
            <person name="Priest M."/>
            <person name="Roberts A."/>
            <person name="Saif S."/>
            <person name="Shea T."/>
            <person name="Sisk P."/>
            <person name="Sykes S."/>
            <person name="Wortman J."/>
            <person name="Nusbaum C."/>
            <person name="Birren B."/>
        </authorList>
    </citation>
    <scope>NUCLEOTIDE SEQUENCE [LARGE SCALE GENOMIC DNA]</scope>
    <source>
        <strain evidence="10 11">CBS 101466</strain>
    </source>
</reference>
<gene>
    <name evidence="10" type="ORF">HMPREF1541_02307</name>
</gene>
<evidence type="ECO:0000256" key="5">
    <source>
        <dbReference type="ARBA" id="ARBA00023002"/>
    </source>
</evidence>
<dbReference type="FunFam" id="3.30.70.2740:FF:000001">
    <property type="entry name" value="D-lactate dehydrogenase mitochondrial"/>
    <property type="match status" value="1"/>
</dbReference>
<dbReference type="EC" id="1.1.2.4" evidence="6"/>
<dbReference type="GO" id="GO:0004458">
    <property type="term" value="F:D-lactate dehydrogenase (cytochrome) activity"/>
    <property type="evidence" value="ECO:0007669"/>
    <property type="project" value="UniProtKB-EC"/>
</dbReference>
<dbReference type="HOGENOM" id="CLU_017779_3_0_1"/>
<organism evidence="10 11">
    <name type="scientific">Cyphellophora europaea (strain CBS 101466)</name>
    <name type="common">Phialophora europaea</name>
    <dbReference type="NCBI Taxonomy" id="1220924"/>
    <lineage>
        <taxon>Eukaryota</taxon>
        <taxon>Fungi</taxon>
        <taxon>Dikarya</taxon>
        <taxon>Ascomycota</taxon>
        <taxon>Pezizomycotina</taxon>
        <taxon>Eurotiomycetes</taxon>
        <taxon>Chaetothyriomycetidae</taxon>
        <taxon>Chaetothyriales</taxon>
        <taxon>Cyphellophoraceae</taxon>
        <taxon>Cyphellophora</taxon>
    </lineage>
</organism>
<dbReference type="Gene3D" id="3.30.70.2740">
    <property type="match status" value="1"/>
</dbReference>
<dbReference type="GeneID" id="19969646"/>
<protein>
    <recommendedName>
        <fullName evidence="6">D-lactate dehydrogenase (cytochrome)</fullName>
        <ecNumber evidence="6">1.1.2.4</ecNumber>
    </recommendedName>
</protein>
<dbReference type="EMBL" id="KB822718">
    <property type="protein sequence ID" value="ETN43149.1"/>
    <property type="molecule type" value="Genomic_DNA"/>
</dbReference>
<dbReference type="OrthoDB" id="7786253at2759"/>
<dbReference type="STRING" id="1220924.W2S5B7"/>
<dbReference type="VEuPathDB" id="FungiDB:HMPREF1541_02307"/>
<dbReference type="SUPFAM" id="SSF55103">
    <property type="entry name" value="FAD-linked oxidases, C-terminal domain"/>
    <property type="match status" value="1"/>
</dbReference>
<evidence type="ECO:0000256" key="8">
    <source>
        <dbReference type="SAM" id="SignalP"/>
    </source>
</evidence>
<keyword evidence="5" id="KW-0560">Oxidoreductase</keyword>
<dbReference type="AlphaFoldDB" id="W2S5B7"/>